<dbReference type="EMBL" id="GL988041">
    <property type="protein sequence ID" value="EGS20587.1"/>
    <property type="molecule type" value="Genomic_DNA"/>
</dbReference>
<keyword evidence="3 8" id="KW-0863">Zinc-finger</keyword>
<dbReference type="PANTHER" id="PTHR46179">
    <property type="entry name" value="ZINC FINGER PROTEIN"/>
    <property type="match status" value="1"/>
</dbReference>
<feature type="region of interest" description="Disordered" evidence="9">
    <location>
        <begin position="441"/>
        <end position="473"/>
    </location>
</feature>
<feature type="region of interest" description="Disordered" evidence="9">
    <location>
        <begin position="563"/>
        <end position="610"/>
    </location>
</feature>
<evidence type="ECO:0000256" key="5">
    <source>
        <dbReference type="ARBA" id="ARBA00023015"/>
    </source>
</evidence>
<dbReference type="GO" id="GO:0006357">
    <property type="term" value="P:regulation of transcription by RNA polymerase II"/>
    <property type="evidence" value="ECO:0007669"/>
    <property type="project" value="TreeGrafter"/>
</dbReference>
<dbReference type="InterPro" id="IPR036236">
    <property type="entry name" value="Znf_C2H2_sf"/>
</dbReference>
<feature type="region of interest" description="Disordered" evidence="9">
    <location>
        <begin position="100"/>
        <end position="162"/>
    </location>
</feature>
<keyword evidence="4" id="KW-0862">Zinc</keyword>
<dbReference type="eggNOG" id="ENOG502S2AR">
    <property type="taxonomic scope" value="Eukaryota"/>
</dbReference>
<dbReference type="KEGG" id="cthr:CTHT_0024210"/>
<dbReference type="PROSITE" id="PS50157">
    <property type="entry name" value="ZINC_FINGER_C2H2_2"/>
    <property type="match status" value="1"/>
</dbReference>
<dbReference type="HOGENOM" id="CLU_358239_0_0_1"/>
<organism evidence="12">
    <name type="scientific">Chaetomium thermophilum (strain DSM 1495 / CBS 144.50 / IMI 039719)</name>
    <name type="common">Thermochaetoides thermophila</name>
    <dbReference type="NCBI Taxonomy" id="759272"/>
    <lineage>
        <taxon>Eukaryota</taxon>
        <taxon>Fungi</taxon>
        <taxon>Dikarya</taxon>
        <taxon>Ascomycota</taxon>
        <taxon>Pezizomycotina</taxon>
        <taxon>Sordariomycetes</taxon>
        <taxon>Sordariomycetidae</taxon>
        <taxon>Sordariales</taxon>
        <taxon>Chaetomiaceae</taxon>
        <taxon>Thermochaetoides</taxon>
    </lineage>
</organism>
<feature type="domain" description="C2H2-type" evidence="10">
    <location>
        <begin position="13"/>
        <end position="40"/>
    </location>
</feature>
<evidence type="ECO:0000259" key="10">
    <source>
        <dbReference type="PROSITE" id="PS50157"/>
    </source>
</evidence>
<keyword evidence="2" id="KW-0479">Metal-binding</keyword>
<proteinExistence type="predicted"/>
<dbReference type="InterPro" id="IPR051061">
    <property type="entry name" value="Zinc_finger_trans_reg"/>
</dbReference>
<evidence type="ECO:0000256" key="9">
    <source>
        <dbReference type="SAM" id="MobiDB-lite"/>
    </source>
</evidence>
<protein>
    <recommendedName>
        <fullName evidence="10">C2H2-type domain-containing protein</fullName>
    </recommendedName>
</protein>
<dbReference type="Gene3D" id="3.30.160.60">
    <property type="entry name" value="Classic Zinc Finger"/>
    <property type="match status" value="1"/>
</dbReference>
<feature type="region of interest" description="Disordered" evidence="9">
    <location>
        <begin position="499"/>
        <end position="522"/>
    </location>
</feature>
<evidence type="ECO:0000256" key="8">
    <source>
        <dbReference type="PROSITE-ProRule" id="PRU00042"/>
    </source>
</evidence>
<evidence type="ECO:0000313" key="12">
    <source>
        <dbReference type="Proteomes" id="UP000008066"/>
    </source>
</evidence>
<feature type="compositionally biased region" description="Polar residues" evidence="9">
    <location>
        <begin position="261"/>
        <end position="279"/>
    </location>
</feature>
<dbReference type="PANTHER" id="PTHR46179:SF13">
    <property type="entry name" value="C2H2-TYPE DOMAIN-CONTAINING PROTEIN"/>
    <property type="match status" value="1"/>
</dbReference>
<keyword evidence="7" id="KW-0539">Nucleus</keyword>
<evidence type="ECO:0000256" key="6">
    <source>
        <dbReference type="ARBA" id="ARBA00023163"/>
    </source>
</evidence>
<evidence type="ECO:0000256" key="3">
    <source>
        <dbReference type="ARBA" id="ARBA00022771"/>
    </source>
</evidence>
<dbReference type="RefSeq" id="XP_006692883.1">
    <property type="nucleotide sequence ID" value="XM_006692820.1"/>
</dbReference>
<keyword evidence="12" id="KW-1185">Reference proteome</keyword>
<evidence type="ECO:0000313" key="11">
    <source>
        <dbReference type="EMBL" id="EGS20587.1"/>
    </source>
</evidence>
<dbReference type="AlphaFoldDB" id="G0S5B4"/>
<accession>G0S5B4</accession>
<feature type="compositionally biased region" description="Low complexity" evidence="9">
    <location>
        <begin position="564"/>
        <end position="582"/>
    </location>
</feature>
<evidence type="ECO:0000256" key="7">
    <source>
        <dbReference type="ARBA" id="ARBA00023242"/>
    </source>
</evidence>
<gene>
    <name evidence="11" type="ORF">CTHT_0024210</name>
</gene>
<dbReference type="GO" id="GO:0005634">
    <property type="term" value="C:nucleus"/>
    <property type="evidence" value="ECO:0007669"/>
    <property type="project" value="UniProtKB-SubCell"/>
</dbReference>
<dbReference type="SMART" id="SM00355">
    <property type="entry name" value="ZnF_C2H2"/>
    <property type="match status" value="4"/>
</dbReference>
<reference evidence="11 12" key="1">
    <citation type="journal article" date="2011" name="Cell">
        <title>Insight into structure and assembly of the nuclear pore complex by utilizing the genome of a eukaryotic thermophile.</title>
        <authorList>
            <person name="Amlacher S."/>
            <person name="Sarges P."/>
            <person name="Flemming D."/>
            <person name="van Noort V."/>
            <person name="Kunze R."/>
            <person name="Devos D.P."/>
            <person name="Arumugam M."/>
            <person name="Bork P."/>
            <person name="Hurt E."/>
        </authorList>
    </citation>
    <scope>NUCLEOTIDE SEQUENCE [LARGE SCALE GENOMIC DNA]</scope>
    <source>
        <strain evidence="12">DSM 1495 / CBS 144.50 / IMI 039719</strain>
    </source>
</reference>
<feature type="compositionally biased region" description="Acidic residues" evidence="9">
    <location>
        <begin position="147"/>
        <end position="161"/>
    </location>
</feature>
<dbReference type="Proteomes" id="UP000008066">
    <property type="component" value="Unassembled WGS sequence"/>
</dbReference>
<dbReference type="GeneID" id="18256459"/>
<keyword evidence="6" id="KW-0804">Transcription</keyword>
<evidence type="ECO:0000256" key="4">
    <source>
        <dbReference type="ARBA" id="ARBA00022833"/>
    </source>
</evidence>
<dbReference type="SUPFAM" id="SSF57667">
    <property type="entry name" value="beta-beta-alpha zinc fingers"/>
    <property type="match status" value="1"/>
</dbReference>
<evidence type="ECO:0000256" key="2">
    <source>
        <dbReference type="ARBA" id="ARBA00022723"/>
    </source>
</evidence>
<feature type="region of interest" description="Disordered" evidence="9">
    <location>
        <begin position="260"/>
        <end position="321"/>
    </location>
</feature>
<name>G0S5B4_CHATD</name>
<dbReference type="GO" id="GO:0008270">
    <property type="term" value="F:zinc ion binding"/>
    <property type="evidence" value="ECO:0007669"/>
    <property type="project" value="UniProtKB-KW"/>
</dbReference>
<comment type="subcellular location">
    <subcellularLocation>
        <location evidence="1">Nucleus</location>
    </subcellularLocation>
</comment>
<feature type="compositionally biased region" description="Polar residues" evidence="9">
    <location>
        <begin position="504"/>
        <end position="513"/>
    </location>
</feature>
<dbReference type="OrthoDB" id="9368434at2759"/>
<dbReference type="InterPro" id="IPR013087">
    <property type="entry name" value="Znf_C2H2_type"/>
</dbReference>
<sequence length="782" mass="85489">MPPKARQPTSGGFPCKDCTKVFPRQCDLNKHTKAHTRPYKCKVDGCKYATVGWPTQKELERHHNDKHNAAPLLYPCHFAGCDYKSKRESNCKQHMEKAHQWKYEKSKTKGRRSAQPNANGADDRPTPLVAAASGPPNFLPLNGDFNLFEDQDAPGEEDDTPYPEAQATIESESFVPWASPNTRIQQIQNVLDKTDEVTDGHESQVDPMLSADTLDVFRTHERAGTVDGTTTSQVSVKSELPWTKDTDLFSKPFGPVDSFSAGPTASASWERSFTPQQPGHPNPVSFEPPASNRRELNENGAPPRKKIKTDPEGFSDQEMPDPFRYAHPHIYDKSRHHRYRPCHALHGEIASVKRHLKRSAHGLKVANGYISTFDMDRGCKYVRAGVCTKCWQIFHDRTTFETHISQPCAKVSKDEKKQWLILRDAFTPLVDNQQVEDLLQHPRAPPTSVPMPADFPNMLATQAGPVPEQPSLQAEPQALHDNEQVALFQALVSVLAVPNPNAAGPSTSHPQQHLKSDESPFDRKHESLLGLTDARHKTDVDVNAPLTELEDEQRSLVRVNTGLTTATTSTSSHSSVSSIRRVPPSPPPKPVHLPAGVKEPRSIGADSGYGGTEMRRCSSAGMSAFGASGSTAVATWGYQPSVPVPMGLFGEQTEGVGQLPAGVYTDLWETNKVRAPTAGFLGDGTPEVDGQGQGQEQAYAYGHSYGYYPDVSQARAVDDGYVEDCAEKFFEDATAHLNVGSTGSTSGESQMSLSAAMMAMGAGVQNGTSSSGSAEYGDEYNY</sequence>
<keyword evidence="5" id="KW-0805">Transcription regulation</keyword>
<dbReference type="PROSITE" id="PS00028">
    <property type="entry name" value="ZINC_FINGER_C2H2_1"/>
    <property type="match status" value="1"/>
</dbReference>
<evidence type="ECO:0000256" key="1">
    <source>
        <dbReference type="ARBA" id="ARBA00004123"/>
    </source>
</evidence>